<evidence type="ECO:0000313" key="3">
    <source>
        <dbReference type="Proteomes" id="UP001163046"/>
    </source>
</evidence>
<dbReference type="EMBL" id="MU825904">
    <property type="protein sequence ID" value="KAJ7383241.1"/>
    <property type="molecule type" value="Genomic_DNA"/>
</dbReference>
<proteinExistence type="predicted"/>
<dbReference type="OrthoDB" id="8957740at2759"/>
<accession>A0A9W9ZKK4</accession>
<gene>
    <name evidence="2" type="ORF">OS493_030046</name>
</gene>
<sequence length="218" mass="25106">MERMKRKKKFPFMKAQHPKREKQNQLWNLKGSSLHTKSDKAMAIELQKKLDEESNEDLTAPTFDFHSLQKTTIAHEDTASVVRAMHKNVKQDHDFFIVTRRGASLPRIISLWQRQASKSCPENVLRIQYCGGNDHGYTGPLDKTHQDDIIGTIQVSIINKRLLYLREFCEGLKLFNVYALVKDNAALCKDLFVQNTSGPVDSDCFFTGFTILFSRRNV</sequence>
<reference evidence="2" key="1">
    <citation type="submission" date="2023-01" db="EMBL/GenBank/DDBJ databases">
        <title>Genome assembly of the deep-sea coral Lophelia pertusa.</title>
        <authorList>
            <person name="Herrera S."/>
            <person name="Cordes E."/>
        </authorList>
    </citation>
    <scope>NUCLEOTIDE SEQUENCE</scope>
    <source>
        <strain evidence="2">USNM1676648</strain>
        <tissue evidence="2">Polyp</tissue>
    </source>
</reference>
<feature type="compositionally biased region" description="Basic residues" evidence="1">
    <location>
        <begin position="1"/>
        <end position="20"/>
    </location>
</feature>
<keyword evidence="3" id="KW-1185">Reference proteome</keyword>
<evidence type="ECO:0000313" key="2">
    <source>
        <dbReference type="EMBL" id="KAJ7383241.1"/>
    </source>
</evidence>
<protein>
    <submittedName>
        <fullName evidence="2">Uncharacterized protein</fullName>
    </submittedName>
</protein>
<dbReference type="AlphaFoldDB" id="A0A9W9ZKK4"/>
<feature type="region of interest" description="Disordered" evidence="1">
    <location>
        <begin position="1"/>
        <end position="32"/>
    </location>
</feature>
<organism evidence="2 3">
    <name type="scientific">Desmophyllum pertusum</name>
    <dbReference type="NCBI Taxonomy" id="174260"/>
    <lineage>
        <taxon>Eukaryota</taxon>
        <taxon>Metazoa</taxon>
        <taxon>Cnidaria</taxon>
        <taxon>Anthozoa</taxon>
        <taxon>Hexacorallia</taxon>
        <taxon>Scleractinia</taxon>
        <taxon>Caryophylliina</taxon>
        <taxon>Caryophylliidae</taxon>
        <taxon>Desmophyllum</taxon>
    </lineage>
</organism>
<evidence type="ECO:0000256" key="1">
    <source>
        <dbReference type="SAM" id="MobiDB-lite"/>
    </source>
</evidence>
<name>A0A9W9ZKK4_9CNID</name>
<dbReference type="Proteomes" id="UP001163046">
    <property type="component" value="Unassembled WGS sequence"/>
</dbReference>
<comment type="caution">
    <text evidence="2">The sequence shown here is derived from an EMBL/GenBank/DDBJ whole genome shotgun (WGS) entry which is preliminary data.</text>
</comment>